<dbReference type="GO" id="GO:0003848">
    <property type="term" value="F:2-amino-4-hydroxy-6-hydroxymethyldihydropteridine diphosphokinase activity"/>
    <property type="evidence" value="ECO:0007669"/>
    <property type="project" value="UniProtKB-EC"/>
</dbReference>
<evidence type="ECO:0000256" key="7">
    <source>
        <dbReference type="ARBA" id="ARBA00022909"/>
    </source>
</evidence>
<evidence type="ECO:0000256" key="6">
    <source>
        <dbReference type="ARBA" id="ARBA00022840"/>
    </source>
</evidence>
<dbReference type="NCBIfam" id="TIGR01498">
    <property type="entry name" value="folK"/>
    <property type="match status" value="1"/>
</dbReference>
<name>A0A3B1BTM9_9ZZZZ</name>
<protein>
    <recommendedName>
        <fullName evidence="2">2-amino-4-hydroxy-6-hydroxymethyldihydropteridine diphosphokinase</fullName>
        <ecNumber evidence="2">2.7.6.3</ecNumber>
    </recommendedName>
</protein>
<evidence type="ECO:0000256" key="2">
    <source>
        <dbReference type="ARBA" id="ARBA00013253"/>
    </source>
</evidence>
<dbReference type="PANTHER" id="PTHR43071:SF1">
    <property type="entry name" value="2-AMINO-4-HYDROXY-6-HYDROXYMETHYLDIHYDROPTERIDINE PYROPHOSPHOKINASE"/>
    <property type="match status" value="1"/>
</dbReference>
<dbReference type="GO" id="GO:0046656">
    <property type="term" value="P:folic acid biosynthetic process"/>
    <property type="evidence" value="ECO:0007669"/>
    <property type="project" value="UniProtKB-KW"/>
</dbReference>
<comment type="pathway">
    <text evidence="1">Cofactor biosynthesis; tetrahydrofolate biosynthesis; 2-amino-4-hydroxy-6-hydroxymethyl-7,8-dihydropteridine diphosphate from 7,8-dihydroneopterin triphosphate: step 4/4.</text>
</comment>
<proteinExistence type="predicted"/>
<dbReference type="GO" id="GO:0016301">
    <property type="term" value="F:kinase activity"/>
    <property type="evidence" value="ECO:0007669"/>
    <property type="project" value="UniProtKB-KW"/>
</dbReference>
<dbReference type="SUPFAM" id="SSF55083">
    <property type="entry name" value="6-hydroxymethyl-7,8-dihydropterin pyrophosphokinase, HPPK"/>
    <property type="match status" value="1"/>
</dbReference>
<evidence type="ECO:0000256" key="4">
    <source>
        <dbReference type="ARBA" id="ARBA00022741"/>
    </source>
</evidence>
<dbReference type="Gene3D" id="3.30.70.560">
    <property type="entry name" value="7,8-Dihydro-6-hydroxymethylpterin-pyrophosphokinase HPPK"/>
    <property type="match status" value="1"/>
</dbReference>
<feature type="domain" description="7,8-dihydro-6-hydroxymethylpterin-pyrophosphokinase" evidence="8">
    <location>
        <begin position="88"/>
        <end position="99"/>
    </location>
</feature>
<evidence type="ECO:0000256" key="1">
    <source>
        <dbReference type="ARBA" id="ARBA00005051"/>
    </source>
</evidence>
<dbReference type="CDD" id="cd00483">
    <property type="entry name" value="HPPK"/>
    <property type="match status" value="1"/>
</dbReference>
<dbReference type="EC" id="2.7.6.3" evidence="2"/>
<evidence type="ECO:0000256" key="3">
    <source>
        <dbReference type="ARBA" id="ARBA00022679"/>
    </source>
</evidence>
<dbReference type="AlphaFoldDB" id="A0A3B1BTM9"/>
<dbReference type="InterPro" id="IPR000550">
    <property type="entry name" value="Hppk"/>
</dbReference>
<reference evidence="9" key="1">
    <citation type="submission" date="2018-06" db="EMBL/GenBank/DDBJ databases">
        <authorList>
            <person name="Zhirakovskaya E."/>
        </authorList>
    </citation>
    <scope>NUCLEOTIDE SEQUENCE</scope>
</reference>
<evidence type="ECO:0000313" key="9">
    <source>
        <dbReference type="EMBL" id="VAX21259.1"/>
    </source>
</evidence>
<dbReference type="GO" id="GO:0005524">
    <property type="term" value="F:ATP binding"/>
    <property type="evidence" value="ECO:0007669"/>
    <property type="project" value="UniProtKB-KW"/>
</dbReference>
<dbReference type="GO" id="GO:0046654">
    <property type="term" value="P:tetrahydrofolate biosynthetic process"/>
    <property type="evidence" value="ECO:0007669"/>
    <property type="project" value="UniProtKB-UniPathway"/>
</dbReference>
<dbReference type="InterPro" id="IPR035907">
    <property type="entry name" value="Hppk_sf"/>
</dbReference>
<evidence type="ECO:0000259" key="8">
    <source>
        <dbReference type="PROSITE" id="PS00794"/>
    </source>
</evidence>
<dbReference type="UniPathway" id="UPA00077">
    <property type="reaction ID" value="UER00155"/>
</dbReference>
<keyword evidence="3 9" id="KW-0808">Transferase</keyword>
<keyword evidence="5 9" id="KW-0418">Kinase</keyword>
<organism evidence="9">
    <name type="scientific">hydrothermal vent metagenome</name>
    <dbReference type="NCBI Taxonomy" id="652676"/>
    <lineage>
        <taxon>unclassified sequences</taxon>
        <taxon>metagenomes</taxon>
        <taxon>ecological metagenomes</taxon>
    </lineage>
</organism>
<gene>
    <name evidence="9" type="ORF">MNBD_IGNAVI01-898</name>
</gene>
<dbReference type="PROSITE" id="PS00794">
    <property type="entry name" value="HPPK"/>
    <property type="match status" value="1"/>
</dbReference>
<dbReference type="PANTHER" id="PTHR43071">
    <property type="entry name" value="2-AMINO-4-HYDROXY-6-HYDROXYMETHYLDIHYDROPTERIDINE PYROPHOSPHOKINASE"/>
    <property type="match status" value="1"/>
</dbReference>
<sequence>MSKVYIGLGSNKGDRIGFLHHAISELESDFGITILTLSSIYETKPYGVEDQPNYLNAVILIETDYTPIEVYHKVKTIEKIVGRTKSERWGEREIDLDIILYDSMIYKDDLIEIPHKEYYKRDFVLVPLHEIGNDLIDPITKQSISEIIENLDEKFILKKLESNLKEKVGGEIV</sequence>
<keyword evidence="4" id="KW-0547">Nucleotide-binding</keyword>
<dbReference type="Pfam" id="PF01288">
    <property type="entry name" value="HPPK"/>
    <property type="match status" value="1"/>
</dbReference>
<dbReference type="EMBL" id="UOGD01000192">
    <property type="protein sequence ID" value="VAX21259.1"/>
    <property type="molecule type" value="Genomic_DNA"/>
</dbReference>
<accession>A0A3B1BTM9</accession>
<keyword evidence="6" id="KW-0067">ATP-binding</keyword>
<evidence type="ECO:0000256" key="5">
    <source>
        <dbReference type="ARBA" id="ARBA00022777"/>
    </source>
</evidence>
<keyword evidence="7" id="KW-0289">Folate biosynthesis</keyword>